<dbReference type="AlphaFoldDB" id="A0AAW2IHP7"/>
<accession>A0AAW2IHP7</accession>
<sequence>MSFRHHIQKQIEKAHRNTEASRRLLPDSGVPLYTRENCIKPFPESILLYSSSASLHGREEDLYTETAGRPEDGP</sequence>
<evidence type="ECO:0000313" key="2">
    <source>
        <dbReference type="EMBL" id="KAL0281193.1"/>
    </source>
</evidence>
<feature type="region of interest" description="Disordered" evidence="1">
    <location>
        <begin position="1"/>
        <end position="20"/>
    </location>
</feature>
<protein>
    <submittedName>
        <fullName evidence="2">Uncharacterized protein</fullName>
    </submittedName>
</protein>
<reference evidence="2" key="1">
    <citation type="journal article" date="2024" name="Gigascience">
        <title>Chromosome-level genome of the poultry shaft louse Menopon gallinae provides insight into the host-switching and adaptive evolution of parasitic lice.</title>
        <authorList>
            <person name="Xu Y."/>
            <person name="Ma L."/>
            <person name="Liu S."/>
            <person name="Liang Y."/>
            <person name="Liu Q."/>
            <person name="He Z."/>
            <person name="Tian L."/>
            <person name="Duan Y."/>
            <person name="Cai W."/>
            <person name="Li H."/>
            <person name="Song F."/>
        </authorList>
    </citation>
    <scope>NUCLEOTIDE SEQUENCE</scope>
    <source>
        <strain evidence="2">Cailab_2023a</strain>
    </source>
</reference>
<dbReference type="EMBL" id="JARGDH010000001">
    <property type="protein sequence ID" value="KAL0281193.1"/>
    <property type="molecule type" value="Genomic_DNA"/>
</dbReference>
<organism evidence="2">
    <name type="scientific">Menopon gallinae</name>
    <name type="common">poultry shaft louse</name>
    <dbReference type="NCBI Taxonomy" id="328185"/>
    <lineage>
        <taxon>Eukaryota</taxon>
        <taxon>Metazoa</taxon>
        <taxon>Ecdysozoa</taxon>
        <taxon>Arthropoda</taxon>
        <taxon>Hexapoda</taxon>
        <taxon>Insecta</taxon>
        <taxon>Pterygota</taxon>
        <taxon>Neoptera</taxon>
        <taxon>Paraneoptera</taxon>
        <taxon>Psocodea</taxon>
        <taxon>Troctomorpha</taxon>
        <taxon>Phthiraptera</taxon>
        <taxon>Amblycera</taxon>
        <taxon>Menoponidae</taxon>
        <taxon>Menopon</taxon>
    </lineage>
</organism>
<evidence type="ECO:0000256" key="1">
    <source>
        <dbReference type="SAM" id="MobiDB-lite"/>
    </source>
</evidence>
<proteinExistence type="predicted"/>
<gene>
    <name evidence="2" type="ORF">PYX00_002253</name>
</gene>
<feature type="compositionally biased region" description="Basic and acidic residues" evidence="1">
    <location>
        <begin position="9"/>
        <end position="20"/>
    </location>
</feature>
<name>A0AAW2IHP7_9NEOP</name>
<comment type="caution">
    <text evidence="2">The sequence shown here is derived from an EMBL/GenBank/DDBJ whole genome shotgun (WGS) entry which is preliminary data.</text>
</comment>